<dbReference type="AlphaFoldDB" id="A0A371BIK0"/>
<evidence type="ECO:0000313" key="2">
    <source>
        <dbReference type="EMBL" id="RDV07385.1"/>
    </source>
</evidence>
<feature type="domain" description="Lysozyme inhibitor LprI-like N-terminal" evidence="1">
    <location>
        <begin position="40"/>
        <end position="130"/>
    </location>
</feature>
<name>A0A371BIK0_9SPHN</name>
<protein>
    <submittedName>
        <fullName evidence="2">DUF1311 domain-containing protein</fullName>
    </submittedName>
</protein>
<gene>
    <name evidence="2" type="ORF">DXH95_08550</name>
</gene>
<sequence>MSFKLTSMSLPVLLSYETAVASASPPAAIKYSRSYDACIAQAEGSDPAMSECLLDELDIQDAKLNQTYKLVMRRLTQPKKIELRNLQRAWIVKRDRQCERAAAPEQGGTLYLILYRSCLVDETLERTRFLENY</sequence>
<proteinExistence type="predicted"/>
<dbReference type="EMBL" id="QRGP01000001">
    <property type="protein sequence ID" value="RDV07385.1"/>
    <property type="molecule type" value="Genomic_DNA"/>
</dbReference>
<reference evidence="3" key="1">
    <citation type="submission" date="2018-08" db="EMBL/GenBank/DDBJ databases">
        <authorList>
            <person name="Kim S.-J."/>
            <person name="Jung G.-Y."/>
        </authorList>
    </citation>
    <scope>NUCLEOTIDE SEQUENCE [LARGE SCALE GENOMIC DNA]</scope>
    <source>
        <strain evidence="3">GY_G</strain>
    </source>
</reference>
<evidence type="ECO:0000259" key="1">
    <source>
        <dbReference type="Pfam" id="PF07007"/>
    </source>
</evidence>
<dbReference type="PANTHER" id="PTHR39176:SF1">
    <property type="entry name" value="PERIPLASMIC PROTEIN"/>
    <property type="match status" value="1"/>
</dbReference>
<dbReference type="PANTHER" id="PTHR39176">
    <property type="entry name" value="PERIPLASMIC PROTEIN-RELATED"/>
    <property type="match status" value="1"/>
</dbReference>
<dbReference type="OrthoDB" id="7340239at2"/>
<evidence type="ECO:0000313" key="3">
    <source>
        <dbReference type="Proteomes" id="UP000263833"/>
    </source>
</evidence>
<dbReference type="Pfam" id="PF07007">
    <property type="entry name" value="LprI"/>
    <property type="match status" value="1"/>
</dbReference>
<comment type="caution">
    <text evidence="2">The sequence shown here is derived from an EMBL/GenBank/DDBJ whole genome shotgun (WGS) entry which is preliminary data.</text>
</comment>
<dbReference type="Gene3D" id="1.20.1270.180">
    <property type="match status" value="1"/>
</dbReference>
<accession>A0A371BIK0</accession>
<keyword evidence="3" id="KW-1185">Reference proteome</keyword>
<dbReference type="Proteomes" id="UP000263833">
    <property type="component" value="Unassembled WGS sequence"/>
</dbReference>
<organism evidence="2 3">
    <name type="scientific">Sphingorhabdus pulchriflava</name>
    <dbReference type="NCBI Taxonomy" id="2292257"/>
    <lineage>
        <taxon>Bacteria</taxon>
        <taxon>Pseudomonadati</taxon>
        <taxon>Pseudomonadota</taxon>
        <taxon>Alphaproteobacteria</taxon>
        <taxon>Sphingomonadales</taxon>
        <taxon>Sphingomonadaceae</taxon>
        <taxon>Sphingorhabdus</taxon>
    </lineage>
</organism>
<dbReference type="InterPro" id="IPR009739">
    <property type="entry name" value="LprI-like_N"/>
</dbReference>
<dbReference type="RefSeq" id="WP_115548930.1">
    <property type="nucleotide sequence ID" value="NZ_QRGP01000001.1"/>
</dbReference>